<protein>
    <submittedName>
        <fullName evidence="2">SLAP domain-containing protein</fullName>
    </submittedName>
</protein>
<evidence type="ECO:0000313" key="3">
    <source>
        <dbReference type="Proteomes" id="UP001220377"/>
    </source>
</evidence>
<evidence type="ECO:0000259" key="1">
    <source>
        <dbReference type="Pfam" id="PF03217"/>
    </source>
</evidence>
<dbReference type="RefSeq" id="WP_274259788.1">
    <property type="nucleotide sequence ID" value="NZ_CP117884.1"/>
</dbReference>
<dbReference type="Proteomes" id="UP001220377">
    <property type="component" value="Chromosome"/>
</dbReference>
<dbReference type="InterPro" id="IPR024968">
    <property type="entry name" value="SlpA_C_lactobacillus"/>
</dbReference>
<sequence length="234" mass="26142">MTNENNYSKTKRNSAEAAAYSAHGNFTPKLKTGAKLYKDNGEETGDVFDFGMGQPYVGIATLNGEDYFKLPNNLMVKKSDVSTFGKMASVDINFRTGDTPVQLYDIAGMPNGKTIPPHTRKHLTYTSTINDEQFYNYTDDDLVKAADGVIDPIGTVAPPTPYIAEAEIHYVPSYTVQIWTQEHEPVKNENGTPKKLRHGVRVKIYAKAKINGELYYSIGEDQWIDSAYIQILNK</sequence>
<keyword evidence="3" id="KW-1185">Reference proteome</keyword>
<reference evidence="2 3" key="1">
    <citation type="submission" date="2023-02" db="EMBL/GenBank/DDBJ databases">
        <title>Genome sequence of Lacticaseibacillus sp. KACC 23028.</title>
        <authorList>
            <person name="Kim S."/>
            <person name="Heo J."/>
            <person name="Kwon S.-W."/>
        </authorList>
    </citation>
    <scope>NUCLEOTIDE SEQUENCE [LARGE SCALE GENOMIC DNA]</scope>
    <source>
        <strain evidence="2 3">KACC 23028</strain>
    </source>
</reference>
<dbReference type="Pfam" id="PF03217">
    <property type="entry name" value="SlpA"/>
    <property type="match status" value="1"/>
</dbReference>
<name>A0ABY7WQB6_9LACO</name>
<evidence type="ECO:0000313" key="2">
    <source>
        <dbReference type="EMBL" id="WDF82378.1"/>
    </source>
</evidence>
<feature type="domain" description="S-layer protein C-terminal" evidence="1">
    <location>
        <begin position="191"/>
        <end position="225"/>
    </location>
</feature>
<gene>
    <name evidence="2" type="ORF">PQ472_10870</name>
</gene>
<proteinExistence type="predicted"/>
<accession>A0ABY7WQB6</accession>
<dbReference type="EMBL" id="CP117884">
    <property type="protein sequence ID" value="WDF82378.1"/>
    <property type="molecule type" value="Genomic_DNA"/>
</dbReference>
<organism evidence="2 3">
    <name type="scientific">Lacticaseibacillus pabuli</name>
    <dbReference type="NCBI Taxonomy" id="3025672"/>
    <lineage>
        <taxon>Bacteria</taxon>
        <taxon>Bacillati</taxon>
        <taxon>Bacillota</taxon>
        <taxon>Bacilli</taxon>
        <taxon>Lactobacillales</taxon>
        <taxon>Lactobacillaceae</taxon>
        <taxon>Lacticaseibacillus</taxon>
    </lineage>
</organism>